<reference evidence="1" key="1">
    <citation type="submission" date="2023-02" db="EMBL/GenBank/DDBJ databases">
        <title>Nocardiopsis ansamitocini NBRC 112285.</title>
        <authorList>
            <person name="Ichikawa N."/>
            <person name="Sato H."/>
            <person name="Tonouchi N."/>
        </authorList>
    </citation>
    <scope>NUCLEOTIDE SEQUENCE</scope>
    <source>
        <strain evidence="1">NBRC 112285</strain>
    </source>
</reference>
<keyword evidence="2" id="KW-1185">Reference proteome</keyword>
<protein>
    <submittedName>
        <fullName evidence="1">Uncharacterized protein</fullName>
    </submittedName>
</protein>
<sequence length="87" mass="9260">MSGLSIMCDRSTPDAGTGDDNYIFDPGSLTTAQIMGDACAICYVKWPRPRDPVGALPDGTEVYGCAECAHYMTGHDAAMFDHAFAAH</sequence>
<organism evidence="1 2">
    <name type="scientific">Nocardiopsis ansamitocini</name>
    <dbReference type="NCBI Taxonomy" id="1670832"/>
    <lineage>
        <taxon>Bacteria</taxon>
        <taxon>Bacillati</taxon>
        <taxon>Actinomycetota</taxon>
        <taxon>Actinomycetes</taxon>
        <taxon>Streptosporangiales</taxon>
        <taxon>Nocardiopsidaceae</taxon>
        <taxon>Nocardiopsis</taxon>
    </lineage>
</organism>
<name>A0A9W6P3N2_9ACTN</name>
<dbReference type="Proteomes" id="UP001165092">
    <property type="component" value="Unassembled WGS sequence"/>
</dbReference>
<accession>A0A9W6P3N2</accession>
<evidence type="ECO:0000313" key="2">
    <source>
        <dbReference type="Proteomes" id="UP001165092"/>
    </source>
</evidence>
<dbReference type="EMBL" id="BSQG01000001">
    <property type="protein sequence ID" value="GLU46571.1"/>
    <property type="molecule type" value="Genomic_DNA"/>
</dbReference>
<dbReference type="AlphaFoldDB" id="A0A9W6P3N2"/>
<comment type="caution">
    <text evidence="1">The sequence shown here is derived from an EMBL/GenBank/DDBJ whole genome shotgun (WGS) entry which is preliminary data.</text>
</comment>
<proteinExistence type="predicted"/>
<evidence type="ECO:0000313" key="1">
    <source>
        <dbReference type="EMBL" id="GLU46571.1"/>
    </source>
</evidence>
<gene>
    <name evidence="1" type="ORF">Nans01_09220</name>
</gene>